<dbReference type="InterPro" id="IPR036389">
    <property type="entry name" value="RNase_III_sf"/>
</dbReference>
<dbReference type="EMBL" id="BMHQ01000008">
    <property type="protein sequence ID" value="GGE21120.1"/>
    <property type="molecule type" value="Genomic_DNA"/>
</dbReference>
<keyword evidence="4" id="KW-0698">rRNA processing</keyword>
<proteinExistence type="inferred from homology"/>
<dbReference type="SUPFAM" id="SSF69065">
    <property type="entry name" value="RNase III domain-like"/>
    <property type="match status" value="1"/>
</dbReference>
<dbReference type="PIRSF" id="PIRSF005520">
    <property type="entry name" value="UCP005520"/>
    <property type="match status" value="1"/>
</dbReference>
<keyword evidence="2 4" id="KW-0255">Endonuclease</keyword>
<name>A0A8J2VD24_9BACL</name>
<keyword evidence="4" id="KW-0694">RNA-binding</keyword>
<organism evidence="6 7">
    <name type="scientific">Marinithermofilum abyssi</name>
    <dbReference type="NCBI Taxonomy" id="1571185"/>
    <lineage>
        <taxon>Bacteria</taxon>
        <taxon>Bacillati</taxon>
        <taxon>Bacillota</taxon>
        <taxon>Bacilli</taxon>
        <taxon>Bacillales</taxon>
        <taxon>Thermoactinomycetaceae</taxon>
        <taxon>Marinithermofilum</taxon>
    </lineage>
</organism>
<keyword evidence="4" id="KW-0460">Magnesium</keyword>
<dbReference type="Gene3D" id="1.10.1520.10">
    <property type="entry name" value="Ribonuclease III domain"/>
    <property type="match status" value="1"/>
</dbReference>
<feature type="active site" evidence="4">
    <location>
        <position position="28"/>
    </location>
</feature>
<evidence type="ECO:0000313" key="6">
    <source>
        <dbReference type="EMBL" id="GGE21120.1"/>
    </source>
</evidence>
<dbReference type="PANTHER" id="PTHR34276:SF1">
    <property type="entry name" value="MINI-RIBONUCLEASE 3"/>
    <property type="match status" value="1"/>
</dbReference>
<reference evidence="6" key="1">
    <citation type="journal article" date="2014" name="Int. J. Syst. Evol. Microbiol.">
        <title>Complete genome sequence of Corynebacterium casei LMG S-19264T (=DSM 44701T), isolated from a smear-ripened cheese.</title>
        <authorList>
            <consortium name="US DOE Joint Genome Institute (JGI-PGF)"/>
            <person name="Walter F."/>
            <person name="Albersmeier A."/>
            <person name="Kalinowski J."/>
            <person name="Ruckert C."/>
        </authorList>
    </citation>
    <scope>NUCLEOTIDE SEQUENCE</scope>
    <source>
        <strain evidence="6">CGMCC 1.15179</strain>
    </source>
</reference>
<evidence type="ECO:0000256" key="4">
    <source>
        <dbReference type="HAMAP-Rule" id="MF_01468"/>
    </source>
</evidence>
<comment type="caution">
    <text evidence="6">The sequence shown here is derived from an EMBL/GenBank/DDBJ whole genome shotgun (WGS) entry which is preliminary data.</text>
</comment>
<keyword evidence="7" id="KW-1185">Reference proteome</keyword>
<protein>
    <recommendedName>
        <fullName evidence="4">Mini-ribonuclease 3</fullName>
        <shortName evidence="4">Mini-3</shortName>
        <shortName evidence="4">Mini-RNase 3</shortName>
        <ecNumber evidence="4">3.1.26.-</ecNumber>
    </recommendedName>
    <alternativeName>
        <fullName evidence="4">Mini-RNase III</fullName>
        <shortName evidence="4">Mini-III</shortName>
    </alternativeName>
</protein>
<dbReference type="PANTHER" id="PTHR34276">
    <property type="entry name" value="MINI-RIBONUCLEASE 3"/>
    <property type="match status" value="1"/>
</dbReference>
<accession>A0A8J2VD24</accession>
<keyword evidence="4" id="KW-0963">Cytoplasm</keyword>
<keyword evidence="1 4" id="KW-0540">Nuclease</keyword>
<dbReference type="InterPro" id="IPR000999">
    <property type="entry name" value="RNase_III_dom"/>
</dbReference>
<evidence type="ECO:0000256" key="2">
    <source>
        <dbReference type="ARBA" id="ARBA00022759"/>
    </source>
</evidence>
<dbReference type="GO" id="GO:0006364">
    <property type="term" value="P:rRNA processing"/>
    <property type="evidence" value="ECO:0007669"/>
    <property type="project" value="UniProtKB-UniRule"/>
</dbReference>
<evidence type="ECO:0000313" key="7">
    <source>
        <dbReference type="Proteomes" id="UP000625210"/>
    </source>
</evidence>
<evidence type="ECO:0000256" key="1">
    <source>
        <dbReference type="ARBA" id="ARBA00022722"/>
    </source>
</evidence>
<dbReference type="GO" id="GO:0005737">
    <property type="term" value="C:cytoplasm"/>
    <property type="evidence" value="ECO:0007669"/>
    <property type="project" value="UniProtKB-SubCell"/>
</dbReference>
<dbReference type="RefSeq" id="WP_229751965.1">
    <property type="nucleotide sequence ID" value="NZ_BMHQ01000008.1"/>
</dbReference>
<dbReference type="EC" id="3.1.26.-" evidence="4"/>
<keyword evidence="4" id="KW-0690">Ribosome biogenesis</keyword>
<reference evidence="6" key="2">
    <citation type="submission" date="2020-09" db="EMBL/GenBank/DDBJ databases">
        <authorList>
            <person name="Sun Q."/>
            <person name="Zhou Y."/>
        </authorList>
    </citation>
    <scope>NUCLEOTIDE SEQUENCE</scope>
    <source>
        <strain evidence="6">CGMCC 1.15179</strain>
    </source>
</reference>
<comment type="similarity">
    <text evidence="4">Belongs to the MrnC RNase family.</text>
</comment>
<keyword evidence="4" id="KW-0699">rRNA-binding</keyword>
<dbReference type="GO" id="GO:0004525">
    <property type="term" value="F:ribonuclease III activity"/>
    <property type="evidence" value="ECO:0007669"/>
    <property type="project" value="InterPro"/>
</dbReference>
<dbReference type="HAMAP" id="MF_01468">
    <property type="entry name" value="RNase_Mini_III"/>
    <property type="match status" value="1"/>
</dbReference>
<dbReference type="Pfam" id="PF00636">
    <property type="entry name" value="Ribonuclease_3"/>
    <property type="match status" value="1"/>
</dbReference>
<keyword evidence="3 4" id="KW-0378">Hydrolase</keyword>
<dbReference type="AlphaFoldDB" id="A0A8J2VD24"/>
<comment type="cofactor">
    <cofactor evidence="4">
        <name>Mg(2+)</name>
        <dbReference type="ChEBI" id="CHEBI:18420"/>
    </cofactor>
</comment>
<dbReference type="Proteomes" id="UP000625210">
    <property type="component" value="Unassembled WGS sequence"/>
</dbReference>
<feature type="domain" description="RNase III" evidence="5">
    <location>
        <begin position="23"/>
        <end position="119"/>
    </location>
</feature>
<gene>
    <name evidence="4 6" type="primary">mrnC</name>
    <name evidence="6" type="ORF">GCM10011571_23970</name>
</gene>
<comment type="function">
    <text evidence="4">Involved in correct processing of both the 5' and 3' ends of 23S rRNA precursor. Processes 30S rRNA precursor transcript even in absence of ribonuclease 3 (Rnc); Rnc processes 30S rRNA into smaller rRNA precursors.</text>
</comment>
<evidence type="ECO:0000256" key="3">
    <source>
        <dbReference type="ARBA" id="ARBA00022801"/>
    </source>
</evidence>
<sequence>MLEVGMTDKPLPKHPRELNPLLLAYVGDAVYELYVRYYLVADGVNKPHELQQTAVRYVSAGAQAEAVRRVESCLTEEELDILKRGRNAKSKSVPRNAKATDYRYSTGVEALVGYWYLTGQSARLREMMETIIEATEEGKRDE</sequence>
<comment type="subcellular location">
    <subcellularLocation>
        <location evidence="4">Cytoplasm</location>
    </subcellularLocation>
</comment>
<evidence type="ECO:0000259" key="5">
    <source>
        <dbReference type="Pfam" id="PF00636"/>
    </source>
</evidence>
<dbReference type="InterPro" id="IPR008226">
    <property type="entry name" value="Mini3_fam"/>
</dbReference>
<comment type="subunit">
    <text evidence="4">Homodimer.</text>
</comment>
<dbReference type="GO" id="GO:0019843">
    <property type="term" value="F:rRNA binding"/>
    <property type="evidence" value="ECO:0007669"/>
    <property type="project" value="UniProtKB-UniRule"/>
</dbReference>